<evidence type="ECO:0000313" key="2">
    <source>
        <dbReference type="Proteomes" id="UP000503540"/>
    </source>
</evidence>
<organism evidence="1 2">
    <name type="scientific">Nocardia arthritidis</name>
    <dbReference type="NCBI Taxonomy" id="228602"/>
    <lineage>
        <taxon>Bacteria</taxon>
        <taxon>Bacillati</taxon>
        <taxon>Actinomycetota</taxon>
        <taxon>Actinomycetes</taxon>
        <taxon>Mycobacteriales</taxon>
        <taxon>Nocardiaceae</taxon>
        <taxon>Nocardia</taxon>
    </lineage>
</organism>
<evidence type="ECO:0000313" key="1">
    <source>
        <dbReference type="EMBL" id="QIS16633.1"/>
    </source>
</evidence>
<dbReference type="Proteomes" id="UP000503540">
    <property type="component" value="Chromosome"/>
</dbReference>
<sequence>MTDLDTGAAMPFRVPAVPLVAGLELATASTPLRRAAGRLQAVLPPGWRVEVVDAPERPGRERESILRVVMPEN</sequence>
<gene>
    <name evidence="1" type="ORF">F5544_44150</name>
</gene>
<dbReference type="EMBL" id="CP046172">
    <property type="protein sequence ID" value="QIS16633.1"/>
    <property type="molecule type" value="Genomic_DNA"/>
</dbReference>
<reference evidence="1 2" key="1">
    <citation type="journal article" date="2019" name="ACS Chem. Biol.">
        <title>Identification and Mobilization of a Cryptic Antibiotic Biosynthesis Gene Locus from a Human-Pathogenic Nocardia Isolate.</title>
        <authorList>
            <person name="Herisse M."/>
            <person name="Ishida K."/>
            <person name="Porter J.L."/>
            <person name="Howden B."/>
            <person name="Hertweck C."/>
            <person name="Stinear T.P."/>
            <person name="Pidot S.J."/>
        </authorList>
    </citation>
    <scope>NUCLEOTIDE SEQUENCE [LARGE SCALE GENOMIC DNA]</scope>
    <source>
        <strain evidence="1 2">AUSMDU00012717</strain>
    </source>
</reference>
<proteinExistence type="predicted"/>
<dbReference type="KEGG" id="nah:F5544_44150"/>
<name>A0A6G9YUV7_9NOCA</name>
<dbReference type="AlphaFoldDB" id="A0A6G9YUV7"/>
<dbReference type="RefSeq" id="WP_238846988.1">
    <property type="nucleotide sequence ID" value="NZ_CP046172.1"/>
</dbReference>
<keyword evidence="2" id="KW-1185">Reference proteome</keyword>
<accession>A0A6G9YUV7</accession>
<protein>
    <submittedName>
        <fullName evidence="1">Uncharacterized protein</fullName>
    </submittedName>
</protein>